<dbReference type="Gene3D" id="2.10.25.10">
    <property type="entry name" value="Laminin"/>
    <property type="match status" value="1"/>
</dbReference>
<dbReference type="InterPro" id="IPR000742">
    <property type="entry name" value="EGF"/>
</dbReference>
<comment type="caution">
    <text evidence="3">The sequence shown here is derived from an EMBL/GenBank/DDBJ whole genome shotgun (WGS) entry which is preliminary data.</text>
</comment>
<dbReference type="OrthoDB" id="4062651at2759"/>
<keyword evidence="3" id="KW-0808">Transferase</keyword>
<keyword evidence="4" id="KW-1185">Reference proteome</keyword>
<proteinExistence type="predicted"/>
<protein>
    <submittedName>
        <fullName evidence="3">Wall-associated receptor kinase 5-like protein</fullName>
    </submittedName>
</protein>
<reference evidence="3" key="1">
    <citation type="submission" date="2020-01" db="EMBL/GenBank/DDBJ databases">
        <title>Genome sequence of Kobresia littledalei, the first chromosome-level genome in the family Cyperaceae.</title>
        <authorList>
            <person name="Qu G."/>
        </authorList>
    </citation>
    <scope>NUCLEOTIDE SEQUENCE</scope>
    <source>
        <strain evidence="3">C.B.Clarke</strain>
        <tissue evidence="3">Leaf</tissue>
    </source>
</reference>
<organism evidence="3 4">
    <name type="scientific">Carex littledalei</name>
    <dbReference type="NCBI Taxonomy" id="544730"/>
    <lineage>
        <taxon>Eukaryota</taxon>
        <taxon>Viridiplantae</taxon>
        <taxon>Streptophyta</taxon>
        <taxon>Embryophyta</taxon>
        <taxon>Tracheophyta</taxon>
        <taxon>Spermatophyta</taxon>
        <taxon>Magnoliopsida</taxon>
        <taxon>Liliopsida</taxon>
        <taxon>Poales</taxon>
        <taxon>Cyperaceae</taxon>
        <taxon>Cyperoideae</taxon>
        <taxon>Cariceae</taxon>
        <taxon>Carex</taxon>
        <taxon>Carex subgen. Euthyceras</taxon>
    </lineage>
</organism>
<dbReference type="Proteomes" id="UP000623129">
    <property type="component" value="Unassembled WGS sequence"/>
</dbReference>
<feature type="disulfide bond" evidence="1">
    <location>
        <begin position="259"/>
        <end position="276"/>
    </location>
</feature>
<keyword evidence="1" id="KW-0245">EGF-like domain</keyword>
<keyword evidence="1" id="KW-1015">Disulfide bond</keyword>
<dbReference type="PANTHER" id="PTHR33491">
    <property type="entry name" value="OSJNBA0016N04.9 PROTEIN"/>
    <property type="match status" value="1"/>
</dbReference>
<dbReference type="CDD" id="cd00054">
    <property type="entry name" value="EGF_CA"/>
    <property type="match status" value="1"/>
</dbReference>
<dbReference type="AlphaFoldDB" id="A0A833VM29"/>
<dbReference type="FunFam" id="2.10.25.10:FF:000628">
    <property type="entry name" value="Wall-associated receptor kinase 2"/>
    <property type="match status" value="1"/>
</dbReference>
<evidence type="ECO:0000256" key="1">
    <source>
        <dbReference type="PROSITE-ProRule" id="PRU00076"/>
    </source>
</evidence>
<dbReference type="Pfam" id="PF00008">
    <property type="entry name" value="EGF"/>
    <property type="match status" value="1"/>
</dbReference>
<name>A0A833VM29_9POAL</name>
<feature type="domain" description="EGF-like" evidence="2">
    <location>
        <begin position="250"/>
        <end position="289"/>
    </location>
</feature>
<keyword evidence="3" id="KW-0675">Receptor</keyword>
<evidence type="ECO:0000259" key="2">
    <source>
        <dbReference type="PROSITE" id="PS50026"/>
    </source>
</evidence>
<comment type="caution">
    <text evidence="1">Lacks conserved residue(s) required for the propagation of feature annotation.</text>
</comment>
<dbReference type="GO" id="GO:0016301">
    <property type="term" value="F:kinase activity"/>
    <property type="evidence" value="ECO:0007669"/>
    <property type="project" value="UniProtKB-KW"/>
</dbReference>
<gene>
    <name evidence="3" type="ORF">FCM35_KLT03581</name>
</gene>
<evidence type="ECO:0000313" key="4">
    <source>
        <dbReference type="Proteomes" id="UP000623129"/>
    </source>
</evidence>
<accession>A0A833VM29</accession>
<dbReference type="PROSITE" id="PS50026">
    <property type="entry name" value="EGF_3"/>
    <property type="match status" value="1"/>
</dbReference>
<sequence length="386" mass="42007">MPLNSMAHDGSATDNTLDCNTVPYPFGAPGVALKGFEVFCTSTTTRNRTKSYMPFMNSTQLKKPWLKLPTGTYLIQNISLQGQVRILTGPIYQQCNDSGTEALNRGTGWLNLTGTPFTLSTNDTTFVAIGCDDVVMIEGFVRDDNGGGRKFRSACVSICSNSSSTTDGLGYCQMPLPGPGGLKSFELNLYKVQNTGINRLTNCSAAFFATREEFSFKTTYFDDMEYFLDSQAKHIAVLNWAIGDKSCEEAKNDVNSFACKNNSRCHDSPNGVGYFCNCSQGYQGNPYVQGGCIDVDECQINPCIGHCINTEGSVKCLALHYRLVMAEKMEAVASVQQLRSLTRFLMSPRELPPSCTAARANAATFCALKHIAAYSPPPGSMNLDTA</sequence>
<evidence type="ECO:0000313" key="3">
    <source>
        <dbReference type="EMBL" id="KAF3332175.1"/>
    </source>
</evidence>
<dbReference type="EMBL" id="SWLB01000012">
    <property type="protein sequence ID" value="KAF3332175.1"/>
    <property type="molecule type" value="Genomic_DNA"/>
</dbReference>
<keyword evidence="3" id="KW-0418">Kinase</keyword>